<organism evidence="4 5">
    <name type="scientific">Pocillopora meandrina</name>
    <dbReference type="NCBI Taxonomy" id="46732"/>
    <lineage>
        <taxon>Eukaryota</taxon>
        <taxon>Metazoa</taxon>
        <taxon>Cnidaria</taxon>
        <taxon>Anthozoa</taxon>
        <taxon>Hexacorallia</taxon>
        <taxon>Scleractinia</taxon>
        <taxon>Astrocoeniina</taxon>
        <taxon>Pocilloporidae</taxon>
        <taxon>Pocillopora</taxon>
    </lineage>
</organism>
<dbReference type="PROSITE" id="PS50084">
    <property type="entry name" value="KH_TYPE_1"/>
    <property type="match status" value="2"/>
</dbReference>
<evidence type="ECO:0000259" key="3">
    <source>
        <dbReference type="SMART" id="SM00322"/>
    </source>
</evidence>
<dbReference type="Pfam" id="PF00013">
    <property type="entry name" value="KH_1"/>
    <property type="match status" value="2"/>
</dbReference>
<evidence type="ECO:0000313" key="4">
    <source>
        <dbReference type="EMBL" id="CAH3132288.1"/>
    </source>
</evidence>
<evidence type="ECO:0000313" key="5">
    <source>
        <dbReference type="Proteomes" id="UP001159428"/>
    </source>
</evidence>
<name>A0AAU9X1F2_9CNID</name>
<dbReference type="EMBL" id="CALNXJ010000026">
    <property type="protein sequence ID" value="CAH3132288.1"/>
    <property type="molecule type" value="Genomic_DNA"/>
</dbReference>
<keyword evidence="1" id="KW-0677">Repeat</keyword>
<dbReference type="SMART" id="SM00322">
    <property type="entry name" value="KH"/>
    <property type="match status" value="2"/>
</dbReference>
<dbReference type="InterPro" id="IPR004088">
    <property type="entry name" value="KH_dom_type_1"/>
</dbReference>
<gene>
    <name evidence="4" type="ORF">PMEA_00014629</name>
</gene>
<dbReference type="SUPFAM" id="SSF54791">
    <property type="entry name" value="Eukaryotic type KH-domain (KH-domain type I)"/>
    <property type="match status" value="2"/>
</dbReference>
<evidence type="ECO:0000256" key="1">
    <source>
        <dbReference type="ARBA" id="ARBA00022737"/>
    </source>
</evidence>
<dbReference type="AlphaFoldDB" id="A0AAU9X1F2"/>
<dbReference type="InterPro" id="IPR036612">
    <property type="entry name" value="KH_dom_type_1_sf"/>
</dbReference>
<dbReference type="CDD" id="cd00105">
    <property type="entry name" value="KH-I"/>
    <property type="match status" value="1"/>
</dbReference>
<evidence type="ECO:0000256" key="2">
    <source>
        <dbReference type="PROSITE-ProRule" id="PRU00117"/>
    </source>
</evidence>
<dbReference type="PANTHER" id="PTHR10288">
    <property type="entry name" value="KH DOMAIN CONTAINING RNA BINDING PROTEIN"/>
    <property type="match status" value="1"/>
</dbReference>
<dbReference type="InterPro" id="IPR004087">
    <property type="entry name" value="KH_dom"/>
</dbReference>
<dbReference type="Gene3D" id="3.30.310.210">
    <property type="match status" value="1"/>
</dbReference>
<sequence>MENEYLHVPKELKGHVIGRGGLVIKEIRKSSSANITSRSRDEEGFTITGNREQITLAKRLISEKVEEVKRRKTEGSPGELVKIPDKYKGIVFGVGGDTLKKISTQTGATMIRIQGECYITTGTKSQRDMTKLRIWSIVAGARLRGVEKPCNKVCCYIDGWNLPENSELMLKPQNSWLGLLEKDEHYRLLPTEEYEPLQESSCSDSTAYELRLKEDALESLLRIKREKGSMADMWCHFGKVVIRGPDEAEVSDEEQWSIEEATKKFQPQEGQDYWKIAFKEGVNVDQQVLEKNFGQKYRREYHARYDLTFVVSSGHELRGKIWVLNKDSDKAVKEKAVPFSDVKNILEEIYFEDEKTRSRCRGWLALPSRRFLQADILFPGSELDCRITLRKRNDDAVSTDYADLDENERQALLSYLSKLTFTFTEDDEVNGTNLPADETLSKEIFLRHRRCSHRTVFEPQAGFFVILSKEMSLSYDIEEKEERETVDLHLHCKDWDEQLKNENWKPEDIVAKLPEFLQFVKRVQSVISSELRHSNVDT</sequence>
<proteinExistence type="predicted"/>
<accession>A0AAU9X1F2</accession>
<reference evidence="4 5" key="1">
    <citation type="submission" date="2022-05" db="EMBL/GenBank/DDBJ databases">
        <authorList>
            <consortium name="Genoscope - CEA"/>
            <person name="William W."/>
        </authorList>
    </citation>
    <scope>NUCLEOTIDE SEQUENCE [LARGE SCALE GENOMIC DNA]</scope>
</reference>
<comment type="caution">
    <text evidence="4">The sequence shown here is derived from an EMBL/GenBank/DDBJ whole genome shotgun (WGS) entry which is preliminary data.</text>
</comment>
<feature type="domain" description="K Homology" evidence="3">
    <location>
        <begin position="2"/>
        <end position="66"/>
    </location>
</feature>
<protein>
    <recommendedName>
        <fullName evidence="3">K Homology domain-containing protein</fullName>
    </recommendedName>
</protein>
<feature type="domain" description="K Homology" evidence="3">
    <location>
        <begin position="75"/>
        <end position="142"/>
    </location>
</feature>
<keyword evidence="5" id="KW-1185">Reference proteome</keyword>
<dbReference type="Proteomes" id="UP001159428">
    <property type="component" value="Unassembled WGS sequence"/>
</dbReference>
<keyword evidence="2" id="KW-0694">RNA-binding</keyword>
<dbReference type="GO" id="GO:0003723">
    <property type="term" value="F:RNA binding"/>
    <property type="evidence" value="ECO:0007669"/>
    <property type="project" value="UniProtKB-UniRule"/>
</dbReference>